<dbReference type="SUPFAM" id="SSF53448">
    <property type="entry name" value="Nucleotide-diphospho-sugar transferases"/>
    <property type="match status" value="1"/>
</dbReference>
<name>A0ABV5CDV8_9SPHI</name>
<organism evidence="1 2">
    <name type="scientific">Albibacterium profundi</name>
    <dbReference type="NCBI Taxonomy" id="3134906"/>
    <lineage>
        <taxon>Bacteria</taxon>
        <taxon>Pseudomonadati</taxon>
        <taxon>Bacteroidota</taxon>
        <taxon>Sphingobacteriia</taxon>
        <taxon>Sphingobacteriales</taxon>
        <taxon>Sphingobacteriaceae</taxon>
        <taxon>Albibacterium</taxon>
    </lineage>
</organism>
<dbReference type="RefSeq" id="WP_375557268.1">
    <property type="nucleotide sequence ID" value="NZ_JBBVGT010000002.1"/>
</dbReference>
<gene>
    <name evidence="1" type="ORF">WKR92_07800</name>
</gene>
<dbReference type="EMBL" id="JBBVGT010000002">
    <property type="protein sequence ID" value="MFB5945734.1"/>
    <property type="molecule type" value="Genomic_DNA"/>
</dbReference>
<dbReference type="Proteomes" id="UP001580928">
    <property type="component" value="Unassembled WGS sequence"/>
</dbReference>
<proteinExistence type="predicted"/>
<dbReference type="InterPro" id="IPR029044">
    <property type="entry name" value="Nucleotide-diphossugar_trans"/>
</dbReference>
<comment type="caution">
    <text evidence="1">The sequence shown here is derived from an EMBL/GenBank/DDBJ whole genome shotgun (WGS) entry which is preliminary data.</text>
</comment>
<protein>
    <submittedName>
        <fullName evidence="1">Sugar transferase</fullName>
    </submittedName>
</protein>
<sequence length="304" mass="35808">MTHLAPIALFVYNRPQHTRRTLAFLKRNLLADESRLFIFSDAAANQQDEEEVNETRELIKDIEGFKSIKIIERKDNLGLAANIIDGVSELVKSYGKVIVLEDDLLTSPYTLKYFNAALRKYQDEEQVMQISGYMFPLKQAEELPETFFFRATTSWGWATWERAWKHFEPDIDTLYRQFDKRKIKSFTVDGSMNYWKQFIDFKNGKNDSWSIRWYASVFLNNGLVLHPHESLIENIGHDGTGVHSIIEDTYQVSISKKIFQTFPDQIEENPEALAAIKYFFKHRKGSLFKRAKKFFVNKWHQYFD</sequence>
<keyword evidence="1" id="KW-0808">Transferase</keyword>
<dbReference type="GO" id="GO:0016740">
    <property type="term" value="F:transferase activity"/>
    <property type="evidence" value="ECO:0007669"/>
    <property type="project" value="UniProtKB-KW"/>
</dbReference>
<evidence type="ECO:0000313" key="1">
    <source>
        <dbReference type="EMBL" id="MFB5945734.1"/>
    </source>
</evidence>
<accession>A0ABV5CDV8</accession>
<evidence type="ECO:0000313" key="2">
    <source>
        <dbReference type="Proteomes" id="UP001580928"/>
    </source>
</evidence>
<dbReference type="Gene3D" id="3.90.550.10">
    <property type="entry name" value="Spore Coat Polysaccharide Biosynthesis Protein SpsA, Chain A"/>
    <property type="match status" value="1"/>
</dbReference>
<keyword evidence="2" id="KW-1185">Reference proteome</keyword>
<reference evidence="1 2" key="1">
    <citation type="submission" date="2024-04" db="EMBL/GenBank/DDBJ databases">
        <title>Albibacterium profundi sp. nov., isolated from sediment of the Challenger Deep of Mariana Trench.</title>
        <authorList>
            <person name="Wang Y."/>
        </authorList>
    </citation>
    <scope>NUCLEOTIDE SEQUENCE [LARGE SCALE GENOMIC DNA]</scope>
    <source>
        <strain evidence="1 2">RHL897</strain>
    </source>
</reference>